<comment type="caution">
    <text evidence="6">Lacks conserved residue(s) required for the propagation of feature annotation.</text>
</comment>
<dbReference type="RefSeq" id="WP_226391564.1">
    <property type="nucleotide sequence ID" value="NZ_JADCKB010000001.1"/>
</dbReference>
<keyword evidence="4 6" id="KW-0949">S-adenosyl-L-methionine</keyword>
<evidence type="ECO:0000259" key="8">
    <source>
        <dbReference type="Pfam" id="PF00588"/>
    </source>
</evidence>
<dbReference type="InterPro" id="IPR016914">
    <property type="entry name" value="TrmL"/>
</dbReference>
<dbReference type="GO" id="GO:0002130">
    <property type="term" value="P:wobble position ribose methylation"/>
    <property type="evidence" value="ECO:0007669"/>
    <property type="project" value="TreeGrafter"/>
</dbReference>
<name>A0A9D5R7C5_9FIRM</name>
<evidence type="ECO:0000256" key="3">
    <source>
        <dbReference type="ARBA" id="ARBA00022679"/>
    </source>
</evidence>
<gene>
    <name evidence="9" type="ORF">INF28_00825</name>
</gene>
<evidence type="ECO:0000256" key="7">
    <source>
        <dbReference type="PIRSR" id="PIRSR029256-1"/>
    </source>
</evidence>
<keyword evidence="2 6" id="KW-0489">Methyltransferase</keyword>
<dbReference type="InterPro" id="IPR029028">
    <property type="entry name" value="Alpha/beta_knot_MTases"/>
</dbReference>
<dbReference type="GO" id="GO:0005737">
    <property type="term" value="C:cytoplasm"/>
    <property type="evidence" value="ECO:0007669"/>
    <property type="project" value="UniProtKB-SubCell"/>
</dbReference>
<protein>
    <recommendedName>
        <fullName evidence="6">Putative tRNA (cytidine(34)-2'-O)-methyltransferase</fullName>
        <ecNumber evidence="6">2.1.1.207</ecNumber>
    </recommendedName>
    <alternativeName>
        <fullName evidence="6">tRNA (cytidine/uridine-2'-O-)-methyltransferase</fullName>
    </alternativeName>
</protein>
<keyword evidence="1 6" id="KW-0963">Cytoplasm</keyword>
<sequence length="168" mass="19030">MRLHIVLVEPEIPANTGNISRTCSVIGAPLHLVHPLGFDISEKQVRRAGLDYWDELELHEYACFDEVLKAYPNGDFYYCTTKAPRDYAGVNYCDNGGKEIFLVFGKETKGLPEDLLLEHIEKCIRIPMKVHKRSLNLSNSVAVIAYEVLRQFGFENLEKQGVLPCSES</sequence>
<comment type="similarity">
    <text evidence="6">Belongs to the class IV-like SAM-binding methyltransferase superfamily. RNA methyltransferase TrmH family. TrmL subfamily.</text>
</comment>
<accession>A0A9D5R7C5</accession>
<keyword evidence="5 6" id="KW-0819">tRNA processing</keyword>
<comment type="catalytic activity">
    <reaction evidence="6">
        <text>5-carboxymethylaminomethyluridine(34) in tRNA(Leu) + S-adenosyl-L-methionine = 5-carboxymethylaminomethyl-2'-O-methyluridine(34) in tRNA(Leu) + S-adenosyl-L-homocysteine + H(+)</text>
        <dbReference type="Rhea" id="RHEA:43088"/>
        <dbReference type="Rhea" id="RHEA-COMP:10333"/>
        <dbReference type="Rhea" id="RHEA-COMP:10334"/>
        <dbReference type="ChEBI" id="CHEBI:15378"/>
        <dbReference type="ChEBI" id="CHEBI:57856"/>
        <dbReference type="ChEBI" id="CHEBI:59789"/>
        <dbReference type="ChEBI" id="CHEBI:74508"/>
        <dbReference type="ChEBI" id="CHEBI:74511"/>
        <dbReference type="EC" id="2.1.1.207"/>
    </reaction>
</comment>
<dbReference type="AlphaFoldDB" id="A0A9D5R7C5"/>
<dbReference type="Pfam" id="PF00588">
    <property type="entry name" value="SpoU_methylase"/>
    <property type="match status" value="1"/>
</dbReference>
<dbReference type="PIRSF" id="PIRSF029256">
    <property type="entry name" value="SpoU_TrmH_prd"/>
    <property type="match status" value="1"/>
</dbReference>
<evidence type="ECO:0000313" key="9">
    <source>
        <dbReference type="EMBL" id="MBE5039011.1"/>
    </source>
</evidence>
<evidence type="ECO:0000256" key="2">
    <source>
        <dbReference type="ARBA" id="ARBA00022603"/>
    </source>
</evidence>
<keyword evidence="10" id="KW-1185">Reference proteome</keyword>
<feature type="binding site" evidence="6 7">
    <location>
        <position position="126"/>
    </location>
    <ligand>
        <name>S-adenosyl-L-methionine</name>
        <dbReference type="ChEBI" id="CHEBI:59789"/>
    </ligand>
</feature>
<dbReference type="EC" id="2.1.1.207" evidence="6"/>
<dbReference type="PANTHER" id="PTHR42971">
    <property type="entry name" value="TRNA (CYTIDINE(34)-2'-O)-METHYLTRANSFERASE"/>
    <property type="match status" value="1"/>
</dbReference>
<feature type="binding site" evidence="6 7">
    <location>
        <position position="105"/>
    </location>
    <ligand>
        <name>S-adenosyl-L-methionine</name>
        <dbReference type="ChEBI" id="CHEBI:59789"/>
    </ligand>
</feature>
<feature type="binding site" evidence="6 7">
    <location>
        <position position="134"/>
    </location>
    <ligand>
        <name>S-adenosyl-L-methionine</name>
        <dbReference type="ChEBI" id="CHEBI:59789"/>
    </ligand>
</feature>
<evidence type="ECO:0000256" key="6">
    <source>
        <dbReference type="HAMAP-Rule" id="MF_01885"/>
    </source>
</evidence>
<dbReference type="Proteomes" id="UP000806542">
    <property type="component" value="Unassembled WGS sequence"/>
</dbReference>
<dbReference type="CDD" id="cd18094">
    <property type="entry name" value="SpoU-like_TrmL"/>
    <property type="match status" value="1"/>
</dbReference>
<comment type="function">
    <text evidence="6">Could methylate the ribose at the nucleotide 34 wobble position in tRNA.</text>
</comment>
<dbReference type="FunFam" id="3.40.1280.10:FF:000002">
    <property type="entry name" value="Peptidylprolyl isomerase"/>
    <property type="match status" value="1"/>
</dbReference>
<comment type="caution">
    <text evidence="9">The sequence shown here is derived from an EMBL/GenBank/DDBJ whole genome shotgun (WGS) entry which is preliminary data.</text>
</comment>
<organism evidence="9 10">
    <name type="scientific">Ructibacterium gallinarum</name>
    <dbReference type="NCBI Taxonomy" id="2779355"/>
    <lineage>
        <taxon>Bacteria</taxon>
        <taxon>Bacillati</taxon>
        <taxon>Bacillota</taxon>
        <taxon>Clostridia</taxon>
        <taxon>Eubacteriales</taxon>
        <taxon>Oscillospiraceae</taxon>
        <taxon>Ructibacterium</taxon>
    </lineage>
</organism>
<dbReference type="PANTHER" id="PTHR42971:SF1">
    <property type="entry name" value="TRNA (CYTIDINE(34)-2'-O)-METHYLTRANSFERASE"/>
    <property type="match status" value="1"/>
</dbReference>
<proteinExistence type="inferred from homology"/>
<evidence type="ECO:0000256" key="4">
    <source>
        <dbReference type="ARBA" id="ARBA00022691"/>
    </source>
</evidence>
<feature type="domain" description="tRNA/rRNA methyltransferase SpoU type" evidence="8">
    <location>
        <begin position="3"/>
        <end position="146"/>
    </location>
</feature>
<comment type="catalytic activity">
    <reaction evidence="6">
        <text>cytidine(34) in tRNA + S-adenosyl-L-methionine = 2'-O-methylcytidine(34) in tRNA + S-adenosyl-L-homocysteine + H(+)</text>
        <dbReference type="Rhea" id="RHEA:43084"/>
        <dbReference type="Rhea" id="RHEA-COMP:10331"/>
        <dbReference type="Rhea" id="RHEA-COMP:10332"/>
        <dbReference type="ChEBI" id="CHEBI:15378"/>
        <dbReference type="ChEBI" id="CHEBI:57856"/>
        <dbReference type="ChEBI" id="CHEBI:59789"/>
        <dbReference type="ChEBI" id="CHEBI:74495"/>
        <dbReference type="ChEBI" id="CHEBI:82748"/>
        <dbReference type="EC" id="2.1.1.207"/>
    </reaction>
</comment>
<dbReference type="EMBL" id="JADCKB010000001">
    <property type="protein sequence ID" value="MBE5039011.1"/>
    <property type="molecule type" value="Genomic_DNA"/>
</dbReference>
<dbReference type="InterPro" id="IPR001537">
    <property type="entry name" value="SpoU_MeTrfase"/>
</dbReference>
<evidence type="ECO:0000256" key="1">
    <source>
        <dbReference type="ARBA" id="ARBA00022490"/>
    </source>
</evidence>
<dbReference type="InterPro" id="IPR029026">
    <property type="entry name" value="tRNA_m1G_MTases_N"/>
</dbReference>
<dbReference type="GO" id="GO:0042802">
    <property type="term" value="F:identical protein binding"/>
    <property type="evidence" value="ECO:0007669"/>
    <property type="project" value="UniProtKB-ARBA"/>
</dbReference>
<dbReference type="SUPFAM" id="SSF75217">
    <property type="entry name" value="alpha/beta knot"/>
    <property type="match status" value="1"/>
</dbReference>
<dbReference type="HAMAP" id="MF_01885">
    <property type="entry name" value="tRNA_methyltr_TrmL"/>
    <property type="match status" value="1"/>
</dbReference>
<keyword evidence="3 6" id="KW-0808">Transferase</keyword>
<dbReference type="GO" id="GO:0008175">
    <property type="term" value="F:tRNA methyltransferase activity"/>
    <property type="evidence" value="ECO:0007669"/>
    <property type="project" value="UniProtKB-UniRule"/>
</dbReference>
<evidence type="ECO:0000313" key="10">
    <source>
        <dbReference type="Proteomes" id="UP000806542"/>
    </source>
</evidence>
<dbReference type="GO" id="GO:0003723">
    <property type="term" value="F:RNA binding"/>
    <property type="evidence" value="ECO:0007669"/>
    <property type="project" value="InterPro"/>
</dbReference>
<reference evidence="9" key="1">
    <citation type="submission" date="2020-10" db="EMBL/GenBank/DDBJ databases">
        <title>ChiBAC.</title>
        <authorList>
            <person name="Zenner C."/>
            <person name="Hitch T.C.A."/>
            <person name="Clavel T."/>
        </authorList>
    </citation>
    <scope>NUCLEOTIDE SEQUENCE</scope>
    <source>
        <strain evidence="9">DSM 107454</strain>
    </source>
</reference>
<comment type="subcellular location">
    <subcellularLocation>
        <location evidence="6">Cytoplasm</location>
    </subcellularLocation>
</comment>
<evidence type="ECO:0000256" key="5">
    <source>
        <dbReference type="ARBA" id="ARBA00022694"/>
    </source>
</evidence>
<dbReference type="Gene3D" id="3.40.1280.10">
    <property type="match status" value="1"/>
</dbReference>
<dbReference type="GO" id="GO:0008757">
    <property type="term" value="F:S-adenosylmethionine-dependent methyltransferase activity"/>
    <property type="evidence" value="ECO:0007669"/>
    <property type="project" value="UniProtKB-UniRule"/>
</dbReference>